<reference evidence="2" key="1">
    <citation type="journal article" date="2023" name="Mol. Phylogenet. Evol.">
        <title>Genome-scale phylogeny and comparative genomics of the fungal order Sordariales.</title>
        <authorList>
            <person name="Hensen N."/>
            <person name="Bonometti L."/>
            <person name="Westerberg I."/>
            <person name="Brannstrom I.O."/>
            <person name="Guillou S."/>
            <person name="Cros-Aarteil S."/>
            <person name="Calhoun S."/>
            <person name="Haridas S."/>
            <person name="Kuo A."/>
            <person name="Mondo S."/>
            <person name="Pangilinan J."/>
            <person name="Riley R."/>
            <person name="LaButti K."/>
            <person name="Andreopoulos B."/>
            <person name="Lipzen A."/>
            <person name="Chen C."/>
            <person name="Yan M."/>
            <person name="Daum C."/>
            <person name="Ng V."/>
            <person name="Clum A."/>
            <person name="Steindorff A."/>
            <person name="Ohm R.A."/>
            <person name="Martin F."/>
            <person name="Silar P."/>
            <person name="Natvig D.O."/>
            <person name="Lalanne C."/>
            <person name="Gautier V."/>
            <person name="Ament-Velasquez S.L."/>
            <person name="Kruys A."/>
            <person name="Hutchinson M.I."/>
            <person name="Powell A.J."/>
            <person name="Barry K."/>
            <person name="Miller A.N."/>
            <person name="Grigoriev I.V."/>
            <person name="Debuchy R."/>
            <person name="Gladieux P."/>
            <person name="Hiltunen Thoren M."/>
            <person name="Johannesson H."/>
        </authorList>
    </citation>
    <scope>NUCLEOTIDE SEQUENCE</scope>
    <source>
        <strain evidence="2">CBS 168.71</strain>
    </source>
</reference>
<dbReference type="EMBL" id="JAUEPN010000002">
    <property type="protein sequence ID" value="KAK3298266.1"/>
    <property type="molecule type" value="Genomic_DNA"/>
</dbReference>
<protein>
    <submittedName>
        <fullName evidence="2">Uncharacterized protein</fullName>
    </submittedName>
</protein>
<evidence type="ECO:0000313" key="2">
    <source>
        <dbReference type="EMBL" id="KAK3298266.1"/>
    </source>
</evidence>
<keyword evidence="3" id="KW-1185">Reference proteome</keyword>
<accession>A0AAE0HMB8</accession>
<proteinExistence type="predicted"/>
<keyword evidence="1" id="KW-0472">Membrane</keyword>
<gene>
    <name evidence="2" type="ORF">B0H64DRAFT_384606</name>
</gene>
<organism evidence="2 3">
    <name type="scientific">Chaetomium fimeti</name>
    <dbReference type="NCBI Taxonomy" id="1854472"/>
    <lineage>
        <taxon>Eukaryota</taxon>
        <taxon>Fungi</taxon>
        <taxon>Dikarya</taxon>
        <taxon>Ascomycota</taxon>
        <taxon>Pezizomycotina</taxon>
        <taxon>Sordariomycetes</taxon>
        <taxon>Sordariomycetidae</taxon>
        <taxon>Sordariales</taxon>
        <taxon>Chaetomiaceae</taxon>
        <taxon>Chaetomium</taxon>
    </lineage>
</organism>
<keyword evidence="1" id="KW-1133">Transmembrane helix</keyword>
<name>A0AAE0HMB8_9PEZI</name>
<reference evidence="2" key="2">
    <citation type="submission" date="2023-06" db="EMBL/GenBank/DDBJ databases">
        <authorList>
            <consortium name="Lawrence Berkeley National Laboratory"/>
            <person name="Haridas S."/>
            <person name="Hensen N."/>
            <person name="Bonometti L."/>
            <person name="Westerberg I."/>
            <person name="Brannstrom I.O."/>
            <person name="Guillou S."/>
            <person name="Cros-Aarteil S."/>
            <person name="Calhoun S."/>
            <person name="Kuo A."/>
            <person name="Mondo S."/>
            <person name="Pangilinan J."/>
            <person name="Riley R."/>
            <person name="Labutti K."/>
            <person name="Andreopoulos B."/>
            <person name="Lipzen A."/>
            <person name="Chen C."/>
            <person name="Yanf M."/>
            <person name="Daum C."/>
            <person name="Ng V."/>
            <person name="Clum A."/>
            <person name="Steindorff A."/>
            <person name="Ohm R."/>
            <person name="Martin F."/>
            <person name="Silar P."/>
            <person name="Natvig D."/>
            <person name="Lalanne C."/>
            <person name="Gautier V."/>
            <person name="Ament-Velasquez S.L."/>
            <person name="Kruys A."/>
            <person name="Hutchinson M.I."/>
            <person name="Powell A.J."/>
            <person name="Barry K."/>
            <person name="Miller A.N."/>
            <person name="Grigoriev I.V."/>
            <person name="Debuchy R."/>
            <person name="Gladieux P."/>
            <person name="Thoren M.H."/>
            <person name="Johannesson H."/>
        </authorList>
    </citation>
    <scope>NUCLEOTIDE SEQUENCE</scope>
    <source>
        <strain evidence="2">CBS 168.71</strain>
    </source>
</reference>
<dbReference type="AlphaFoldDB" id="A0AAE0HMB8"/>
<dbReference type="RefSeq" id="XP_062661780.1">
    <property type="nucleotide sequence ID" value="XM_062803013.1"/>
</dbReference>
<evidence type="ECO:0000313" key="3">
    <source>
        <dbReference type="Proteomes" id="UP001278766"/>
    </source>
</evidence>
<dbReference type="Proteomes" id="UP001278766">
    <property type="component" value="Unassembled WGS sequence"/>
</dbReference>
<keyword evidence="1" id="KW-0812">Transmembrane</keyword>
<comment type="caution">
    <text evidence="2">The sequence shown here is derived from an EMBL/GenBank/DDBJ whole genome shotgun (WGS) entry which is preliminary data.</text>
</comment>
<dbReference type="GeneID" id="87839961"/>
<evidence type="ECO:0000256" key="1">
    <source>
        <dbReference type="SAM" id="Phobius"/>
    </source>
</evidence>
<sequence>MVRGVWWRWRRSMSFSLARPLCISGLFPVCSSLVLLLRWWCRNGRGAGLAEGGTAYWVEGSELAAVVVRNGALVPGSSLGGWDGCNEACE</sequence>
<feature type="transmembrane region" description="Helical" evidence="1">
    <location>
        <begin position="21"/>
        <end position="40"/>
    </location>
</feature>